<keyword evidence="3" id="KW-1185">Reference proteome</keyword>
<gene>
    <name evidence="2" type="ORF">GA0070624_3352</name>
</gene>
<name>A0A1C6SB42_9ACTN</name>
<dbReference type="AlphaFoldDB" id="A0A1C6SB42"/>
<protein>
    <submittedName>
        <fullName evidence="2">Uncharacterized protein</fullName>
    </submittedName>
</protein>
<evidence type="ECO:0000256" key="1">
    <source>
        <dbReference type="SAM" id="MobiDB-lite"/>
    </source>
</evidence>
<organism evidence="2 3">
    <name type="scientific">Micromonospora rhizosphaerae</name>
    <dbReference type="NCBI Taxonomy" id="568872"/>
    <lineage>
        <taxon>Bacteria</taxon>
        <taxon>Bacillati</taxon>
        <taxon>Actinomycetota</taxon>
        <taxon>Actinomycetes</taxon>
        <taxon>Micromonosporales</taxon>
        <taxon>Micromonosporaceae</taxon>
        <taxon>Micromonospora</taxon>
    </lineage>
</organism>
<dbReference type="Proteomes" id="UP000199413">
    <property type="component" value="Unassembled WGS sequence"/>
</dbReference>
<dbReference type="EMBL" id="FMHV01000002">
    <property type="protein sequence ID" value="SCL26675.1"/>
    <property type="molecule type" value="Genomic_DNA"/>
</dbReference>
<accession>A0A1C6SB42</accession>
<feature type="region of interest" description="Disordered" evidence="1">
    <location>
        <begin position="219"/>
        <end position="246"/>
    </location>
</feature>
<reference evidence="3" key="1">
    <citation type="submission" date="2016-06" db="EMBL/GenBank/DDBJ databases">
        <authorList>
            <person name="Varghese N."/>
            <person name="Submissions Spin"/>
        </authorList>
    </citation>
    <scope>NUCLEOTIDE SEQUENCE [LARGE SCALE GENOMIC DNA]</scope>
    <source>
        <strain evidence="3">DSM 45431</strain>
    </source>
</reference>
<evidence type="ECO:0000313" key="2">
    <source>
        <dbReference type="EMBL" id="SCL26675.1"/>
    </source>
</evidence>
<proteinExistence type="predicted"/>
<feature type="compositionally biased region" description="Basic residues" evidence="1">
    <location>
        <begin position="231"/>
        <end position="246"/>
    </location>
</feature>
<evidence type="ECO:0000313" key="3">
    <source>
        <dbReference type="Proteomes" id="UP000199413"/>
    </source>
</evidence>
<sequence length="246" mass="25907">MATDRRPEHVAVGVDRHIDDVLLAGVHRAVVTETLGGRVREHVRPRVGAAIDPAVGARPEPVQHGLPRYRRAEIHGLAALWVVRVDVGVGIAARVHHAIAGLGDAPGTRGFGQIGGVEQLPVTGSVTLSTPGEPIWTAKAAGRPPASLPYATSKTVRALCWTPKSVTLPGSGSPAAAATAGSEPARRAAASAAARAPRTLRLVIEGHRWRCGSGCAHAACRGPGRTDRRPASRRRTSRRPGRRRPW</sequence>